<evidence type="ECO:0000256" key="1">
    <source>
        <dbReference type="SAM" id="MobiDB-lite"/>
    </source>
</evidence>
<reference evidence="3" key="2">
    <citation type="submission" date="2025-09" db="UniProtKB">
        <authorList>
            <consortium name="Ensembl"/>
        </authorList>
    </citation>
    <scope>IDENTIFICATION</scope>
</reference>
<evidence type="ECO:0000259" key="2">
    <source>
        <dbReference type="Pfam" id="PF14652"/>
    </source>
</evidence>
<feature type="compositionally biased region" description="Basic and acidic residues" evidence="1">
    <location>
        <begin position="1120"/>
        <end position="1134"/>
    </location>
</feature>
<dbReference type="PANTHER" id="PTHR21534:SF0">
    <property type="entry name" value="KATANIN-INTERACTING PROTEIN"/>
    <property type="match status" value="1"/>
</dbReference>
<dbReference type="Ensembl" id="ENSSCAT00000018399.1">
    <property type="protein sequence ID" value="ENSSCAP00000016419.1"/>
    <property type="gene ID" value="ENSSCAG00000012000.1"/>
</dbReference>
<name>A0A8C9NBH7_SERCA</name>
<evidence type="ECO:0000313" key="4">
    <source>
        <dbReference type="Proteomes" id="UP000694409"/>
    </source>
</evidence>
<feature type="domain" description="KATNIP" evidence="2">
    <location>
        <begin position="433"/>
        <end position="560"/>
    </location>
</feature>
<feature type="compositionally biased region" description="Basic and acidic residues" evidence="1">
    <location>
        <begin position="589"/>
        <end position="605"/>
    </location>
</feature>
<dbReference type="Pfam" id="PF14652">
    <property type="entry name" value="DUF4457"/>
    <property type="match status" value="3"/>
</dbReference>
<evidence type="ECO:0000313" key="3">
    <source>
        <dbReference type="Ensembl" id="ENSSCAP00000016419.1"/>
    </source>
</evidence>
<proteinExistence type="predicted"/>
<keyword evidence="4" id="KW-1185">Reference proteome</keyword>
<dbReference type="Proteomes" id="UP000694409">
    <property type="component" value="Unassembled WGS sequence"/>
</dbReference>
<dbReference type="PANTHER" id="PTHR21534">
    <property type="entry name" value="KATANIN-INTERACTING PROTEIN"/>
    <property type="match status" value="1"/>
</dbReference>
<reference evidence="3" key="1">
    <citation type="submission" date="2025-08" db="UniProtKB">
        <authorList>
            <consortium name="Ensembl"/>
        </authorList>
    </citation>
    <scope>IDENTIFICATION</scope>
</reference>
<feature type="region of interest" description="Disordered" evidence="1">
    <location>
        <begin position="1529"/>
        <end position="1555"/>
    </location>
</feature>
<protein>
    <submittedName>
        <fullName evidence="3">Katanin interacting protein</fullName>
    </submittedName>
</protein>
<dbReference type="InterPro" id="IPR027859">
    <property type="entry name" value="KATNIP_dom"/>
</dbReference>
<accession>A0A8C9NBH7</accession>
<gene>
    <name evidence="3" type="primary">KATNIP</name>
</gene>
<dbReference type="GeneTree" id="ENSGT00390000004566"/>
<dbReference type="OMA" id="IFCYDES"/>
<sequence>MVTDFDEKHDEYLISLQQRNRLQERLKRKDPVQIRLEELEKGFSLYVNGANSELRKYPRKNIPHSCLRSRLRPTRTKEAAQLEESGLPEHSPQTVPGKIQRRNWLQKTVAIKTEGGGKLYIEPSLQYSEDFESLSVESSSDADDDDGPLSQQKLRSSLQHSVEEERMEEDSLSDDYDSVEEDVFSDPSPTEEAITGFEGLQLDSSGALQKEGSEHQDAGRCSSLDSGAPAVLEFNQDQSKVKPVHVLSAKRKDSAEVYIPVKPVMLKNKGTRPLSAEFLLQDRHETMYSKPLSRPETSLSLTRKSVCEKDPDFSVSAVVQAVKMENEFLQGDLQGQAVATNPQKETFSVSSVLSAKAEPPEKRQTRIAVTRAVERFCPFGSRQKKRLLKAFVERGSHSVCDSDRSLGGGKAGVNSMWREKMPASIDVHDAIYVTMELLSNWGNPANVGLSQVEFFDFHNQRIFVSPHDVDIRNADNAGDLCCLVNNNLNLPKESCLWMCPFHPPVQLYFVIRNPTRSHDFGISKIKIWNYNTTTPSDLDVGAKKVKLYVDENLVFDGELERGSGDLLADQNTTIDLTDHKQDSSASPSAERKEGNAPEGPDKKTDLLFKCSESNSASLNWTALPEENLPEPKMNSVSFTKKNLSQLEDDLKVPPSQVCIKDAKEEEAAVPEHVQSDDELCLSEQMERLTGRKLTDSAGAIPSWLQSSSQVTQNNQVTPSRQKPLWLATEQNFNSKFQTQPDEIMKNFSDLINEDVKCQRHELGGHNSRNATGDGRSQTLTRKDADVDLDIFDSFSNKNCCSLQYPVSGRRSVTCGKKMGLNTTNLGEDDSALKDEDFPIKDIATSRMKWCSEQEHTLQESWNSLVKFNYSHRGRISNMDFQGDIFDEFLHQQKITRPAEYQRKEGLQTLPKKQEEENSVEIQDGSDFKIPILPYGQHLVIDIRTTWGDRHYVGLNGIEIFSSKGEPVQIAKITAEPPDINILPAYGNDPRVVSNLIDGVNRTQDDMHLWLAPFTPGKAHFVFIDFVDSCQVAMIRIWNYNKSRIHSFRGVKDIIMVLDEQCIFKGEIAKASGTLSGAPEHFGDTILFTTDDDILEAIYYYDETYDGEMGDSSSLRYEEELKRPTTADREGDERPFTQAGLRTEEQQASLGGEAEGRLIYKKKQVQEPDPVSECIPKETGIFTGKCLQLNFTMTWGDSHYLGLTGLEVIGKDGQAIKISAEQISASPQDLNDLPECTGDSRTLEKLIDGTNITVEDDHMWLIPFSFGEDHLLTIHFDKTESIAGLRFWNYNKSPEDTYRGAKVVHVVLDGHSISPLEGFLIRKGPGNCHFDFAQEILFLDYLQPQPAPKVHRRNASRTLEQASMDYEAPLMPCGYIAAFPDSVNILDDVSGDIRTPDKLIDRVNDTTDGRHMWLAPVLPGLVNRVYVIFDVPTTVSMIKLWNYAKTPQRGVKEFGLLVDDLLVYNGILDMVSHVVSGILPTCDPVVPYHTILFTDDERICHQERRTVISNHVGDQDVRMLNENEIVTSSKKKQAVADPALRPKTCINEKGQQRRKR</sequence>
<feature type="region of interest" description="Disordered" evidence="1">
    <location>
        <begin position="132"/>
        <end position="191"/>
    </location>
</feature>
<dbReference type="InterPro" id="IPR026704">
    <property type="entry name" value="KATNIP"/>
</dbReference>
<feature type="domain" description="KATNIP" evidence="2">
    <location>
        <begin position="1188"/>
        <end position="1375"/>
    </location>
</feature>
<feature type="region of interest" description="Disordered" evidence="1">
    <location>
        <begin position="79"/>
        <end position="99"/>
    </location>
</feature>
<feature type="compositionally biased region" description="Acidic residues" evidence="1">
    <location>
        <begin position="165"/>
        <end position="184"/>
    </location>
</feature>
<feature type="region of interest" description="Disordered" evidence="1">
    <location>
        <begin position="574"/>
        <end position="605"/>
    </location>
</feature>
<organism evidence="3 4">
    <name type="scientific">Serinus canaria</name>
    <name type="common">Island canary</name>
    <name type="synonym">Fringilla canaria</name>
    <dbReference type="NCBI Taxonomy" id="9135"/>
    <lineage>
        <taxon>Eukaryota</taxon>
        <taxon>Metazoa</taxon>
        <taxon>Chordata</taxon>
        <taxon>Craniata</taxon>
        <taxon>Vertebrata</taxon>
        <taxon>Euteleostomi</taxon>
        <taxon>Archelosauria</taxon>
        <taxon>Archosauria</taxon>
        <taxon>Dinosauria</taxon>
        <taxon>Saurischia</taxon>
        <taxon>Theropoda</taxon>
        <taxon>Coelurosauria</taxon>
        <taxon>Aves</taxon>
        <taxon>Neognathae</taxon>
        <taxon>Neoaves</taxon>
        <taxon>Telluraves</taxon>
        <taxon>Australaves</taxon>
        <taxon>Passeriformes</taxon>
        <taxon>Passeroidea</taxon>
        <taxon>Fringillidae</taxon>
        <taxon>Carduelinae</taxon>
        <taxon>Serinus</taxon>
    </lineage>
</organism>
<feature type="domain" description="KATNIP" evidence="2">
    <location>
        <begin position="966"/>
        <end position="1093"/>
    </location>
</feature>
<feature type="region of interest" description="Disordered" evidence="1">
    <location>
        <begin position="1120"/>
        <end position="1150"/>
    </location>
</feature>
<feature type="compositionally biased region" description="Polar residues" evidence="1">
    <location>
        <begin position="149"/>
        <end position="160"/>
    </location>
</feature>